<dbReference type="RefSeq" id="XP_005761189.1">
    <property type="nucleotide sequence ID" value="XM_005761132.1"/>
</dbReference>
<dbReference type="GO" id="GO:0003727">
    <property type="term" value="F:single-stranded RNA binding"/>
    <property type="evidence" value="ECO:0007669"/>
    <property type="project" value="TreeGrafter"/>
</dbReference>
<feature type="signal peptide" evidence="2">
    <location>
        <begin position="1"/>
        <end position="17"/>
    </location>
</feature>
<keyword evidence="4" id="KW-1185">Reference proteome</keyword>
<proteinExistence type="predicted"/>
<dbReference type="SMART" id="SM00028">
    <property type="entry name" value="TPR"/>
    <property type="match status" value="4"/>
</dbReference>
<dbReference type="PaxDb" id="2903-EOD08760"/>
<name>A0A0D3IBX5_EMIH1</name>
<dbReference type="KEGG" id="ehx:EMIHUDRAFT_216997"/>
<dbReference type="SUPFAM" id="SSF48452">
    <property type="entry name" value="TPR-like"/>
    <property type="match status" value="1"/>
</dbReference>
<feature type="repeat" description="TPR" evidence="1">
    <location>
        <begin position="144"/>
        <end position="177"/>
    </location>
</feature>
<dbReference type="Pfam" id="PF13432">
    <property type="entry name" value="TPR_16"/>
    <property type="match status" value="1"/>
</dbReference>
<dbReference type="STRING" id="2903.R1D2B1"/>
<organism evidence="3 4">
    <name type="scientific">Emiliania huxleyi (strain CCMP1516)</name>
    <dbReference type="NCBI Taxonomy" id="280463"/>
    <lineage>
        <taxon>Eukaryota</taxon>
        <taxon>Haptista</taxon>
        <taxon>Haptophyta</taxon>
        <taxon>Prymnesiophyceae</taxon>
        <taxon>Isochrysidales</taxon>
        <taxon>Noelaerhabdaceae</taxon>
        <taxon>Emiliania</taxon>
    </lineage>
</organism>
<dbReference type="GO" id="GO:0003729">
    <property type="term" value="F:mRNA binding"/>
    <property type="evidence" value="ECO:0007669"/>
    <property type="project" value="InterPro"/>
</dbReference>
<sequence>MTRAPLLLLGLSTSCAAAYLASVAAPRASLNRLPEARPSVSIFGRDATCLAVGAAFPSPPPLRTAQPPAATTSPTAPELYERAVLLQQMRRRDESLRTFERLAELTPGDGRVWMRMMTLHKLERRWGRAEATLRRGIEALPQNALLRQALGDLCRERQRWDEARAHFAQAARLDPQLRSVYDSWGRMEASLGRHTFAAELLQRGLELEPTARTYHALGVREGNISEARELFVRGVSHQLRRLRPGDNAAAEAVVPLVHAWAVCEWKHGAAADARALFRRAELLAPSPCAWVFLWRARFEASCGEAGSHHLARHYYARAVNAAPFDPMIWRLWAELEAAHGDAPRAALYSKRSQEGHPQLSG</sequence>
<dbReference type="PROSITE" id="PS50005">
    <property type="entry name" value="TPR"/>
    <property type="match status" value="1"/>
</dbReference>
<evidence type="ECO:0000256" key="1">
    <source>
        <dbReference type="PROSITE-ProRule" id="PRU00339"/>
    </source>
</evidence>
<feature type="chain" id="PRO_5044254630" description="PsbB mRNA maturation factor Mbb1" evidence="2">
    <location>
        <begin position="18"/>
        <end position="361"/>
    </location>
</feature>
<dbReference type="EnsemblProtists" id="EOD08760">
    <property type="protein sequence ID" value="EOD08760"/>
    <property type="gene ID" value="EMIHUDRAFT_216997"/>
</dbReference>
<dbReference type="SMART" id="SM00386">
    <property type="entry name" value="HAT"/>
    <property type="match status" value="2"/>
</dbReference>
<reference evidence="4" key="1">
    <citation type="journal article" date="2013" name="Nature">
        <title>Pan genome of the phytoplankton Emiliania underpins its global distribution.</title>
        <authorList>
            <person name="Read B.A."/>
            <person name="Kegel J."/>
            <person name="Klute M.J."/>
            <person name="Kuo A."/>
            <person name="Lefebvre S.C."/>
            <person name="Maumus F."/>
            <person name="Mayer C."/>
            <person name="Miller J."/>
            <person name="Monier A."/>
            <person name="Salamov A."/>
            <person name="Young J."/>
            <person name="Aguilar M."/>
            <person name="Claverie J.M."/>
            <person name="Frickenhaus S."/>
            <person name="Gonzalez K."/>
            <person name="Herman E.K."/>
            <person name="Lin Y.C."/>
            <person name="Napier J."/>
            <person name="Ogata H."/>
            <person name="Sarno A.F."/>
            <person name="Shmutz J."/>
            <person name="Schroeder D."/>
            <person name="de Vargas C."/>
            <person name="Verret F."/>
            <person name="von Dassow P."/>
            <person name="Valentin K."/>
            <person name="Van de Peer Y."/>
            <person name="Wheeler G."/>
            <person name="Dacks J.B."/>
            <person name="Delwiche C.F."/>
            <person name="Dyhrman S.T."/>
            <person name="Glockner G."/>
            <person name="John U."/>
            <person name="Richards T."/>
            <person name="Worden A.Z."/>
            <person name="Zhang X."/>
            <person name="Grigoriev I.V."/>
            <person name="Allen A.E."/>
            <person name="Bidle K."/>
            <person name="Borodovsky M."/>
            <person name="Bowler C."/>
            <person name="Brownlee C."/>
            <person name="Cock J.M."/>
            <person name="Elias M."/>
            <person name="Gladyshev V.N."/>
            <person name="Groth M."/>
            <person name="Guda C."/>
            <person name="Hadaegh A."/>
            <person name="Iglesias-Rodriguez M.D."/>
            <person name="Jenkins J."/>
            <person name="Jones B.M."/>
            <person name="Lawson T."/>
            <person name="Leese F."/>
            <person name="Lindquist E."/>
            <person name="Lobanov A."/>
            <person name="Lomsadze A."/>
            <person name="Malik S.B."/>
            <person name="Marsh M.E."/>
            <person name="Mackinder L."/>
            <person name="Mock T."/>
            <person name="Mueller-Roeber B."/>
            <person name="Pagarete A."/>
            <person name="Parker M."/>
            <person name="Probert I."/>
            <person name="Quesneville H."/>
            <person name="Raines C."/>
            <person name="Rensing S.A."/>
            <person name="Riano-Pachon D.M."/>
            <person name="Richier S."/>
            <person name="Rokitta S."/>
            <person name="Shiraiwa Y."/>
            <person name="Soanes D.M."/>
            <person name="van der Giezen M."/>
            <person name="Wahlund T.M."/>
            <person name="Williams B."/>
            <person name="Wilson W."/>
            <person name="Wolfe G."/>
            <person name="Wurch L.L."/>
        </authorList>
    </citation>
    <scope>NUCLEOTIDE SEQUENCE</scope>
</reference>
<evidence type="ECO:0008006" key="5">
    <source>
        <dbReference type="Google" id="ProtNLM"/>
    </source>
</evidence>
<protein>
    <recommendedName>
        <fullName evidence="5">PsbB mRNA maturation factor Mbb1</fullName>
    </recommendedName>
</protein>
<dbReference type="InterPro" id="IPR011990">
    <property type="entry name" value="TPR-like_helical_dom_sf"/>
</dbReference>
<reference evidence="3" key="2">
    <citation type="submission" date="2024-10" db="UniProtKB">
        <authorList>
            <consortium name="EnsemblProtists"/>
        </authorList>
    </citation>
    <scope>IDENTIFICATION</scope>
</reference>
<dbReference type="PANTHER" id="PTHR44917">
    <property type="entry name" value="PROTEIN HIGH CHLOROPHYLL FLUORESCENT 107"/>
    <property type="match status" value="1"/>
</dbReference>
<dbReference type="GeneID" id="17254981"/>
<evidence type="ECO:0000313" key="4">
    <source>
        <dbReference type="Proteomes" id="UP000013827"/>
    </source>
</evidence>
<dbReference type="AlphaFoldDB" id="A0A0D3IBX5"/>
<keyword evidence="2" id="KW-0732">Signal</keyword>
<evidence type="ECO:0000313" key="3">
    <source>
        <dbReference type="EnsemblProtists" id="EOD08760"/>
    </source>
</evidence>
<dbReference type="InterPro" id="IPR044624">
    <property type="entry name" value="Mbb1-like"/>
</dbReference>
<dbReference type="HOGENOM" id="CLU_768226_0_0_1"/>
<keyword evidence="1" id="KW-0802">TPR repeat</keyword>
<accession>A0A0D3IBX5</accession>
<dbReference type="Gene3D" id="1.25.40.10">
    <property type="entry name" value="Tetratricopeptide repeat domain"/>
    <property type="match status" value="2"/>
</dbReference>
<dbReference type="Proteomes" id="UP000013827">
    <property type="component" value="Unassembled WGS sequence"/>
</dbReference>
<dbReference type="GO" id="GO:0006397">
    <property type="term" value="P:mRNA processing"/>
    <property type="evidence" value="ECO:0007669"/>
    <property type="project" value="InterPro"/>
</dbReference>
<dbReference type="PANTHER" id="PTHR44917:SF1">
    <property type="entry name" value="PROTEIN HIGH CHLOROPHYLL FLUORESCENT 107"/>
    <property type="match status" value="1"/>
</dbReference>
<dbReference type="InterPro" id="IPR003107">
    <property type="entry name" value="HAT"/>
</dbReference>
<dbReference type="GO" id="GO:0006417">
    <property type="term" value="P:regulation of translation"/>
    <property type="evidence" value="ECO:0007669"/>
    <property type="project" value="TreeGrafter"/>
</dbReference>
<dbReference type="InterPro" id="IPR019734">
    <property type="entry name" value="TPR_rpt"/>
</dbReference>
<dbReference type="PROSITE" id="PS51257">
    <property type="entry name" value="PROKAR_LIPOPROTEIN"/>
    <property type="match status" value="1"/>
</dbReference>
<evidence type="ECO:0000256" key="2">
    <source>
        <dbReference type="SAM" id="SignalP"/>
    </source>
</evidence>